<dbReference type="GO" id="GO:0003989">
    <property type="term" value="F:acetyl-CoA carboxylase activity"/>
    <property type="evidence" value="ECO:0007669"/>
    <property type="project" value="UniProtKB-EC"/>
</dbReference>
<evidence type="ECO:0000313" key="4">
    <source>
        <dbReference type="Proteomes" id="UP000029640"/>
    </source>
</evidence>
<dbReference type="EC" id="6.4.1.2" evidence="3"/>
<dbReference type="Gene3D" id="3.90.226.10">
    <property type="entry name" value="2-enoyl-CoA Hydratase, Chain A, domain 1"/>
    <property type="match status" value="2"/>
</dbReference>
<dbReference type="PANTHER" id="PTHR43842:SF2">
    <property type="entry name" value="PROPIONYL-COA CARBOXYLASE BETA CHAIN, MITOCHONDRIAL"/>
    <property type="match status" value="1"/>
</dbReference>
<dbReference type="GO" id="GO:0016740">
    <property type="term" value="F:transferase activity"/>
    <property type="evidence" value="ECO:0007669"/>
    <property type="project" value="UniProtKB-KW"/>
</dbReference>
<keyword evidence="3" id="KW-0436">Ligase</keyword>
<proteinExistence type="predicted"/>
<evidence type="ECO:0000259" key="2">
    <source>
        <dbReference type="PROSITE" id="PS50989"/>
    </source>
</evidence>
<dbReference type="PANTHER" id="PTHR43842">
    <property type="entry name" value="PROPIONYL-COA CARBOXYLASE BETA CHAIN"/>
    <property type="match status" value="1"/>
</dbReference>
<keyword evidence="3" id="KW-0808">Transferase</keyword>
<dbReference type="InterPro" id="IPR034733">
    <property type="entry name" value="AcCoA_carboxyl_beta"/>
</dbReference>
<dbReference type="SUPFAM" id="SSF52096">
    <property type="entry name" value="ClpP/crotonase"/>
    <property type="match status" value="2"/>
</dbReference>
<organism evidence="3 4">
    <name type="scientific">Pseudohaliea rubra DSM 19751</name>
    <dbReference type="NCBI Taxonomy" id="1265313"/>
    <lineage>
        <taxon>Bacteria</taxon>
        <taxon>Pseudomonadati</taxon>
        <taxon>Pseudomonadota</taxon>
        <taxon>Gammaproteobacteria</taxon>
        <taxon>Cellvibrionales</taxon>
        <taxon>Halieaceae</taxon>
        <taxon>Pseudohaliea</taxon>
    </lineage>
</organism>
<dbReference type="GO" id="GO:0004658">
    <property type="term" value="F:propionyl-CoA carboxylase activity"/>
    <property type="evidence" value="ECO:0007669"/>
    <property type="project" value="UniProtKB-EC"/>
</dbReference>
<dbReference type="Pfam" id="PF01039">
    <property type="entry name" value="Carboxyl_trans"/>
    <property type="match status" value="1"/>
</dbReference>
<dbReference type="STRING" id="1265313.HRUBRA_01059"/>
<keyword evidence="4" id="KW-1185">Reference proteome</keyword>
<dbReference type="AlphaFoldDB" id="A0A095VTE8"/>
<accession>A0A095VTE8</accession>
<dbReference type="HOGENOM" id="CLU_018822_6_0_6"/>
<dbReference type="PROSITE" id="PS50989">
    <property type="entry name" value="COA_CT_CTER"/>
    <property type="match status" value="1"/>
</dbReference>
<sequence>MSDLVIQVRGTVYAVGGASIIEIATGEKVTDEELGGWELHARTTGAVDLFADDDQECLELIRRALSYLPSHAGLLPPVAPAPERELHDGERLCGLVPADTRQSYDMRVFLDALCDPGSVLELKPEYDGSLVTALARLDGYVIGILANNPQVTAGAMGHGACEKATSFLTLCDSFHIPLLFLHDTPGFMLCREAEEHKMPIQIMRFIEALHHCTVPRVSLILRKSYGMAHFTMSGGNMLSDQLLAWPTAEVSFMAPEVAVNVMYGRQLDAAEDPEAMAAAYREELALGSECWEPAALNLIDKVIDPAETRAELLRAFALARGSDGVGRLSRRLMASWPKIC</sequence>
<feature type="domain" description="CoA carboxyltransferase N-terminal" evidence="1">
    <location>
        <begin position="1"/>
        <end position="80"/>
    </location>
</feature>
<protein>
    <submittedName>
        <fullName evidence="3">Acetyl-coenzyme A carboxyl transferase alpha and beta chain</fullName>
        <ecNumber evidence="3">6.4.1.2</ecNumber>
        <ecNumber evidence="3">6.4.1.3</ecNumber>
    </submittedName>
</protein>
<reference evidence="3 4" key="1">
    <citation type="journal article" date="2014" name="Genome Announc.">
        <title>Genome Sequence of Gammaproteobacterial Pseudohaliea rubra Type Strain DSM 19751, Isolated from Coastal Seawater of the Mediterranean Sea.</title>
        <authorList>
            <person name="Spring S."/>
            <person name="Fiebig A."/>
            <person name="Riedel T."/>
            <person name="Goker M."/>
            <person name="Klenk H.P."/>
        </authorList>
    </citation>
    <scope>NUCLEOTIDE SEQUENCE [LARGE SCALE GENOMIC DNA]</scope>
    <source>
        <strain evidence="3 4">DSM 19751</strain>
    </source>
</reference>
<dbReference type="EC" id="6.4.1.3" evidence="3"/>
<feature type="domain" description="CoA carboxyltransferase C-terminal" evidence="2">
    <location>
        <begin position="81"/>
        <end position="330"/>
    </location>
</feature>
<dbReference type="InterPro" id="IPR011763">
    <property type="entry name" value="COA_CT_C"/>
</dbReference>
<name>A0A095VTE8_9GAMM</name>
<evidence type="ECO:0000313" key="3">
    <source>
        <dbReference type="EMBL" id="KGE04373.1"/>
    </source>
</evidence>
<dbReference type="eggNOG" id="COG4799">
    <property type="taxonomic scope" value="Bacteria"/>
</dbReference>
<gene>
    <name evidence="3" type="ORF">HRUBRA_01059</name>
</gene>
<dbReference type="InterPro" id="IPR011762">
    <property type="entry name" value="COA_CT_N"/>
</dbReference>
<evidence type="ECO:0000259" key="1">
    <source>
        <dbReference type="PROSITE" id="PS50980"/>
    </source>
</evidence>
<dbReference type="Proteomes" id="UP000029640">
    <property type="component" value="Unassembled WGS sequence"/>
</dbReference>
<dbReference type="InterPro" id="IPR029045">
    <property type="entry name" value="ClpP/crotonase-like_dom_sf"/>
</dbReference>
<dbReference type="InterPro" id="IPR051047">
    <property type="entry name" value="AccD/PCCB"/>
</dbReference>
<dbReference type="EMBL" id="AUVB01000028">
    <property type="protein sequence ID" value="KGE04373.1"/>
    <property type="molecule type" value="Genomic_DNA"/>
</dbReference>
<comment type="caution">
    <text evidence="3">The sequence shown here is derived from an EMBL/GenBank/DDBJ whole genome shotgun (WGS) entry which is preliminary data.</text>
</comment>
<dbReference type="PATRIC" id="fig|1265313.6.peg.1044"/>
<dbReference type="PROSITE" id="PS50980">
    <property type="entry name" value="COA_CT_NTER"/>
    <property type="match status" value="1"/>
</dbReference>